<organism evidence="2 3">
    <name type="scientific">Scyliorhinus torazame</name>
    <name type="common">Cloudy catshark</name>
    <name type="synonym">Catulus torazame</name>
    <dbReference type="NCBI Taxonomy" id="75743"/>
    <lineage>
        <taxon>Eukaryota</taxon>
        <taxon>Metazoa</taxon>
        <taxon>Chordata</taxon>
        <taxon>Craniata</taxon>
        <taxon>Vertebrata</taxon>
        <taxon>Chondrichthyes</taxon>
        <taxon>Elasmobranchii</taxon>
        <taxon>Galeomorphii</taxon>
        <taxon>Galeoidea</taxon>
        <taxon>Carcharhiniformes</taxon>
        <taxon>Scyliorhinidae</taxon>
        <taxon>Scyliorhinus</taxon>
    </lineage>
</organism>
<dbReference type="Proteomes" id="UP000288216">
    <property type="component" value="Unassembled WGS sequence"/>
</dbReference>
<evidence type="ECO:0000313" key="3">
    <source>
        <dbReference type="Proteomes" id="UP000288216"/>
    </source>
</evidence>
<dbReference type="EMBL" id="BFAA01009494">
    <property type="protein sequence ID" value="GCB79989.1"/>
    <property type="molecule type" value="Genomic_DNA"/>
</dbReference>
<protein>
    <submittedName>
        <fullName evidence="2">Uncharacterized protein</fullName>
    </submittedName>
</protein>
<reference evidence="2 3" key="1">
    <citation type="journal article" date="2018" name="Nat. Ecol. Evol.">
        <title>Shark genomes provide insights into elasmobranch evolution and the origin of vertebrates.</title>
        <authorList>
            <person name="Hara Y"/>
            <person name="Yamaguchi K"/>
            <person name="Onimaru K"/>
            <person name="Kadota M"/>
            <person name="Koyanagi M"/>
            <person name="Keeley SD"/>
            <person name="Tatsumi K"/>
            <person name="Tanaka K"/>
            <person name="Motone F"/>
            <person name="Kageyama Y"/>
            <person name="Nozu R"/>
            <person name="Adachi N"/>
            <person name="Nishimura O"/>
            <person name="Nakagawa R"/>
            <person name="Tanegashima C"/>
            <person name="Kiyatake I"/>
            <person name="Matsumoto R"/>
            <person name="Murakumo K"/>
            <person name="Nishida K"/>
            <person name="Terakita A"/>
            <person name="Kuratani S"/>
            <person name="Sato K"/>
            <person name="Hyodo S Kuraku.S."/>
        </authorList>
    </citation>
    <scope>NUCLEOTIDE SEQUENCE [LARGE SCALE GENOMIC DNA]</scope>
</reference>
<dbReference type="OrthoDB" id="10470702at2759"/>
<comment type="caution">
    <text evidence="2">The sequence shown here is derived from an EMBL/GenBank/DDBJ whole genome shotgun (WGS) entry which is preliminary data.</text>
</comment>
<keyword evidence="3" id="KW-1185">Reference proteome</keyword>
<gene>
    <name evidence="2" type="ORF">scyTo_0016076</name>
</gene>
<evidence type="ECO:0000256" key="1">
    <source>
        <dbReference type="SAM" id="MobiDB-lite"/>
    </source>
</evidence>
<dbReference type="AlphaFoldDB" id="A0A401Q3I1"/>
<evidence type="ECO:0000313" key="2">
    <source>
        <dbReference type="EMBL" id="GCB79989.1"/>
    </source>
</evidence>
<sequence>MHLCGYNYVRKIYEICGGWPWKAILPHRFDPFQASGDNDIPKETKKKKVQVVNANGRQQRAVAHHKQRREYDDANPYEPMPDYSSEVITNKSGVKVFTYPKLLTACEGKLSIQLVGLDVA</sequence>
<accession>A0A401Q3I1</accession>
<proteinExistence type="predicted"/>
<name>A0A401Q3I1_SCYTO</name>
<feature type="region of interest" description="Disordered" evidence="1">
    <location>
        <begin position="54"/>
        <end position="84"/>
    </location>
</feature>